<dbReference type="AlphaFoldDB" id="A0ABD1UZL5"/>
<gene>
    <name evidence="11" type="ORF">Fot_23102</name>
</gene>
<dbReference type="GO" id="GO:0051607">
    <property type="term" value="P:defense response to virus"/>
    <property type="evidence" value="ECO:0007669"/>
    <property type="project" value="UniProtKB-ARBA"/>
</dbReference>
<proteinExistence type="inferred from homology"/>
<keyword evidence="3" id="KW-0677">Repeat</keyword>
<dbReference type="FunFam" id="3.40.50.300:FF:001091">
    <property type="entry name" value="Probable disease resistance protein At1g61300"/>
    <property type="match status" value="1"/>
</dbReference>
<dbReference type="Gene3D" id="3.40.50.300">
    <property type="entry name" value="P-loop containing nucleotide triphosphate hydrolases"/>
    <property type="match status" value="1"/>
</dbReference>
<dbReference type="Gene3D" id="3.80.10.10">
    <property type="entry name" value="Ribonuclease Inhibitor"/>
    <property type="match status" value="2"/>
</dbReference>
<dbReference type="CDD" id="cd14798">
    <property type="entry name" value="RX-CC_like"/>
    <property type="match status" value="1"/>
</dbReference>
<dbReference type="GO" id="GO:0005524">
    <property type="term" value="F:ATP binding"/>
    <property type="evidence" value="ECO:0007669"/>
    <property type="project" value="UniProtKB-KW"/>
</dbReference>
<evidence type="ECO:0000259" key="10">
    <source>
        <dbReference type="Pfam" id="PF25019"/>
    </source>
</evidence>
<dbReference type="InterPro" id="IPR032675">
    <property type="entry name" value="LRR_dom_sf"/>
</dbReference>
<dbReference type="InterPro" id="IPR038005">
    <property type="entry name" value="RX-like_CC"/>
</dbReference>
<dbReference type="Gene3D" id="1.10.8.430">
    <property type="entry name" value="Helical domain of apoptotic protease-activating factors"/>
    <property type="match status" value="1"/>
</dbReference>
<feature type="domain" description="R13L1/DRL21-like LRR repeat region" evidence="10">
    <location>
        <begin position="1107"/>
        <end position="1166"/>
    </location>
</feature>
<comment type="similarity">
    <text evidence="1">Belongs to the disease resistance NB-LRR family.</text>
</comment>
<feature type="domain" description="R13L1/DRL21-like LRR repeat region" evidence="10">
    <location>
        <begin position="664"/>
        <end position="808"/>
    </location>
</feature>
<evidence type="ECO:0000256" key="5">
    <source>
        <dbReference type="ARBA" id="ARBA00022821"/>
    </source>
</evidence>
<feature type="domain" description="Disease resistance protein winged helix" evidence="9">
    <location>
        <begin position="420"/>
        <end position="490"/>
    </location>
</feature>
<comment type="caution">
    <text evidence="11">The sequence shown here is derived from an EMBL/GenBank/DDBJ whole genome shotgun (WGS) entry which is preliminary data.</text>
</comment>
<accession>A0ABD1UZL5</accession>
<dbReference type="InterPro" id="IPR036388">
    <property type="entry name" value="WH-like_DNA-bd_sf"/>
</dbReference>
<dbReference type="InterPro" id="IPR041118">
    <property type="entry name" value="Rx_N"/>
</dbReference>
<dbReference type="InterPro" id="IPR042197">
    <property type="entry name" value="Apaf_helical"/>
</dbReference>
<dbReference type="PRINTS" id="PR00364">
    <property type="entry name" value="DISEASERSIST"/>
</dbReference>
<dbReference type="EMBL" id="JBFOLJ010000006">
    <property type="protein sequence ID" value="KAL2530501.1"/>
    <property type="molecule type" value="Genomic_DNA"/>
</dbReference>
<protein>
    <submittedName>
        <fullName evidence="11">Disease resistance RPP13-like protein 1</fullName>
    </submittedName>
</protein>
<dbReference type="Pfam" id="PF18052">
    <property type="entry name" value="Rx_N"/>
    <property type="match status" value="1"/>
</dbReference>
<keyword evidence="4" id="KW-0547">Nucleotide-binding</keyword>
<evidence type="ECO:0000256" key="2">
    <source>
        <dbReference type="ARBA" id="ARBA00022614"/>
    </source>
</evidence>
<evidence type="ECO:0000313" key="12">
    <source>
        <dbReference type="Proteomes" id="UP001604277"/>
    </source>
</evidence>
<name>A0ABD1UZL5_9LAMI</name>
<dbReference type="InterPro" id="IPR027417">
    <property type="entry name" value="P-loop_NTPase"/>
</dbReference>
<feature type="domain" description="NB-ARC" evidence="7">
    <location>
        <begin position="175"/>
        <end position="335"/>
    </location>
</feature>
<dbReference type="Pfam" id="PF25019">
    <property type="entry name" value="LRR_R13L1-DRL21"/>
    <property type="match status" value="2"/>
</dbReference>
<dbReference type="InterPro" id="IPR058922">
    <property type="entry name" value="WHD_DRP"/>
</dbReference>
<dbReference type="Proteomes" id="UP001604277">
    <property type="component" value="Unassembled WGS sequence"/>
</dbReference>
<feature type="domain" description="Disease resistance N-terminal" evidence="8">
    <location>
        <begin position="9"/>
        <end position="90"/>
    </location>
</feature>
<dbReference type="Gene3D" id="1.20.5.4130">
    <property type="match status" value="1"/>
</dbReference>
<dbReference type="Pfam" id="PF00931">
    <property type="entry name" value="NB-ARC"/>
    <property type="match status" value="1"/>
</dbReference>
<dbReference type="FunFam" id="1.10.10.10:FF:000322">
    <property type="entry name" value="Probable disease resistance protein At1g63360"/>
    <property type="match status" value="1"/>
</dbReference>
<evidence type="ECO:0000313" key="11">
    <source>
        <dbReference type="EMBL" id="KAL2530501.1"/>
    </source>
</evidence>
<keyword evidence="2" id="KW-0433">Leucine-rich repeat</keyword>
<keyword evidence="6" id="KW-0067">ATP-binding</keyword>
<keyword evidence="12" id="KW-1185">Reference proteome</keyword>
<organism evidence="11 12">
    <name type="scientific">Forsythia ovata</name>
    <dbReference type="NCBI Taxonomy" id="205694"/>
    <lineage>
        <taxon>Eukaryota</taxon>
        <taxon>Viridiplantae</taxon>
        <taxon>Streptophyta</taxon>
        <taxon>Embryophyta</taxon>
        <taxon>Tracheophyta</taxon>
        <taxon>Spermatophyta</taxon>
        <taxon>Magnoliopsida</taxon>
        <taxon>eudicotyledons</taxon>
        <taxon>Gunneridae</taxon>
        <taxon>Pentapetalae</taxon>
        <taxon>asterids</taxon>
        <taxon>lamiids</taxon>
        <taxon>Lamiales</taxon>
        <taxon>Oleaceae</taxon>
        <taxon>Forsythieae</taxon>
        <taxon>Forsythia</taxon>
    </lineage>
</organism>
<evidence type="ECO:0000259" key="7">
    <source>
        <dbReference type="Pfam" id="PF00931"/>
    </source>
</evidence>
<dbReference type="SUPFAM" id="SSF52540">
    <property type="entry name" value="P-loop containing nucleoside triphosphate hydrolases"/>
    <property type="match status" value="1"/>
</dbReference>
<dbReference type="PANTHER" id="PTHR36766">
    <property type="entry name" value="PLANT BROAD-SPECTRUM MILDEW RESISTANCE PROTEIN RPW8"/>
    <property type="match status" value="1"/>
</dbReference>
<evidence type="ECO:0000256" key="6">
    <source>
        <dbReference type="ARBA" id="ARBA00022840"/>
    </source>
</evidence>
<sequence>MDPVISATIEFTLEKLLAIAAEEFNLVWGFKQDLANLTRSLRSIKAVLKDAGRRQVDSEAVKLWLKDVEDVAYDADNVLDEIKYENLRRTIQIQMKPKVCLYFSFYTPLAFRWKMAHKINNINVNLKRINDEADRRGFEKRVTESAPSRPQVKETDAITADPVFVGRENDESKSVEHITGEMNDVFSVLPIVGMGGIGKTTLARRIFNHPRIETRFDERIWVCVSENFDVSTILKSILGTSHGDSRQAVMDTLRKKLKGKRCLLVLDDLWNDRRGDWEDLKNALMGVNPNKGNVIIVTTRNESVASIVNPHNWYYKLEKLSEDECWSIIKAKAFEGGDVPELFQTIGNEIAQQCRGSPLAANVMGAALRGKEIDDWESIQKIGPSNIEGDENSVVQQVLKISFDRLPSSLLKECFAYCSIFPKDAEIKREWLIQLWMAEGFLTDNQGSDMETEGNKFFNILLQSSFLQEPVKDKYGNIKCCKMHDLVHDLSCSVSKSKMFSIAKDHTRDDIPQVRHLTILEESAPEITKEKASYVRTLVSKSSVPCKNLPDFKHLRTLVLCDAEIEDCPTSIGNLIHLRCLDVSKNYCIRTLPGSICKLYNLQTFNIIDCSLEKLPEKIQDLTSLRHLYFCPEVDFPMPPHIRRLSCLQTLQFFNVGNKEGCRIEELGHLKNLRGKIEIRNLELVNNEAEAKNANLGGKTNIIKLKFCWSDTNDGNTTYESVSESDTSNKNVFESNIHDESVLKGLQPHPNLRSIVIEGFRGKNFPLWTMKMLKLDKLIKIELRNCYNCEKIPMLGHLPLLKYLKLEGLTNVRSIGLSFYGASDCSSTSRNHGQETRVSFPSLKSLIIEKTPNLTEWAEAQTSGVQVFPCLEILRIVNCCKLTTAPNHFPCLKELHIDGVDSDLPSNIISSSNLTSLVKLSIWRISELTCLVDDLFYKIQNLAYLDLWTCKKLAYIPQFRGCGASLKQLEIMFCDELRELPDDLGSLESLETLKIIDCKNLQLIPYPSGQKGLSSLRSLEIYNCKRLSNLPSEMLESCTSLQSLKVYNCKNLTSFPELSGMVWFNSLRELEIGCFSNSDTLEVIGHIKSVQLLSLYGLADWVSLPYQLENLTSLKELRIYDFGIEELPDWLGNLSSLEELILWRCEKLRHLPSKEAMQRLTKLTLLEILFCPPLEEQCHPDNSEWPKISHIPQKTNPKDAEFENSARFFDEMLTDVA</sequence>
<dbReference type="Gene3D" id="1.10.10.10">
    <property type="entry name" value="Winged helix-like DNA-binding domain superfamily/Winged helix DNA-binding domain"/>
    <property type="match status" value="1"/>
</dbReference>
<dbReference type="SUPFAM" id="SSF52058">
    <property type="entry name" value="L domain-like"/>
    <property type="match status" value="2"/>
</dbReference>
<dbReference type="Pfam" id="PF23559">
    <property type="entry name" value="WHD_DRP"/>
    <property type="match status" value="1"/>
</dbReference>
<dbReference type="PANTHER" id="PTHR36766:SF70">
    <property type="entry name" value="DISEASE RESISTANCE PROTEIN RGA4"/>
    <property type="match status" value="1"/>
</dbReference>
<evidence type="ECO:0000256" key="4">
    <source>
        <dbReference type="ARBA" id="ARBA00022741"/>
    </source>
</evidence>
<keyword evidence="5" id="KW-0611">Plant defense</keyword>
<dbReference type="InterPro" id="IPR002182">
    <property type="entry name" value="NB-ARC"/>
</dbReference>
<evidence type="ECO:0000256" key="3">
    <source>
        <dbReference type="ARBA" id="ARBA00022737"/>
    </source>
</evidence>
<dbReference type="InterPro" id="IPR056789">
    <property type="entry name" value="LRR_R13L1-DRL21"/>
</dbReference>
<evidence type="ECO:0000256" key="1">
    <source>
        <dbReference type="ARBA" id="ARBA00008894"/>
    </source>
</evidence>
<evidence type="ECO:0000259" key="9">
    <source>
        <dbReference type="Pfam" id="PF23559"/>
    </source>
</evidence>
<reference evidence="12" key="1">
    <citation type="submission" date="2024-07" db="EMBL/GenBank/DDBJ databases">
        <title>Two chromosome-level genome assemblies of Korean endemic species Abeliophyllum distichum and Forsythia ovata (Oleaceae).</title>
        <authorList>
            <person name="Jang H."/>
        </authorList>
    </citation>
    <scope>NUCLEOTIDE SEQUENCE [LARGE SCALE GENOMIC DNA]</scope>
</reference>
<evidence type="ECO:0000259" key="8">
    <source>
        <dbReference type="Pfam" id="PF18052"/>
    </source>
</evidence>